<evidence type="ECO:0000259" key="1">
    <source>
        <dbReference type="Pfam" id="PF00651"/>
    </source>
</evidence>
<dbReference type="RefSeq" id="XP_007776545.1">
    <property type="nucleotide sequence ID" value="XM_007778355.1"/>
</dbReference>
<feature type="domain" description="BTB" evidence="1">
    <location>
        <begin position="47"/>
        <end position="139"/>
    </location>
</feature>
<dbReference type="GeneID" id="19897752"/>
<dbReference type="AlphaFoldDB" id="R7YH62"/>
<protein>
    <recommendedName>
        <fullName evidence="1">BTB domain-containing protein</fullName>
    </recommendedName>
</protein>
<dbReference type="eggNOG" id="ENOG502T1KQ">
    <property type="taxonomic scope" value="Eukaryota"/>
</dbReference>
<keyword evidence="3" id="KW-1185">Reference proteome</keyword>
<evidence type="ECO:0000313" key="3">
    <source>
        <dbReference type="Proteomes" id="UP000016924"/>
    </source>
</evidence>
<dbReference type="Pfam" id="PF00651">
    <property type="entry name" value="BTB"/>
    <property type="match status" value="1"/>
</dbReference>
<name>R7YH62_CONA1</name>
<dbReference type="OrthoDB" id="1022638at2759"/>
<dbReference type="CDD" id="cd18186">
    <property type="entry name" value="BTB_POZ_ZBTB_KLHL-like"/>
    <property type="match status" value="1"/>
</dbReference>
<proteinExistence type="predicted"/>
<dbReference type="InterPro" id="IPR000210">
    <property type="entry name" value="BTB/POZ_dom"/>
</dbReference>
<dbReference type="HOGENOM" id="CLU_1660650_0_0_1"/>
<accession>R7YH62</accession>
<dbReference type="EMBL" id="JH767555">
    <property type="protein sequence ID" value="EON61228.1"/>
    <property type="molecule type" value="Genomic_DNA"/>
</dbReference>
<organism evidence="2 3">
    <name type="scientific">Coniosporium apollinis (strain CBS 100218)</name>
    <name type="common">Rock-inhabiting black yeast</name>
    <dbReference type="NCBI Taxonomy" id="1168221"/>
    <lineage>
        <taxon>Eukaryota</taxon>
        <taxon>Fungi</taxon>
        <taxon>Dikarya</taxon>
        <taxon>Ascomycota</taxon>
        <taxon>Pezizomycotina</taxon>
        <taxon>Dothideomycetes</taxon>
        <taxon>Dothideomycetes incertae sedis</taxon>
        <taxon>Coniosporium</taxon>
    </lineage>
</organism>
<dbReference type="SUPFAM" id="SSF54695">
    <property type="entry name" value="POZ domain"/>
    <property type="match status" value="1"/>
</dbReference>
<sequence length="159" mass="18207">MAAGIGQVVKKRKLDEHLSEASVDDAKDETFQCYIDQFNEGVNPYMITFNKALACRISPFFEEAFRNGSDEATKGVFKFDGTDPEVFRDVSSYIKRGQIFENNRRGKMGSWDHLCDLWILAEKLQLPRVQNLVMEALASKANHTKMDNFTRSHALSRTY</sequence>
<dbReference type="InterPro" id="IPR011333">
    <property type="entry name" value="SKP1/BTB/POZ_sf"/>
</dbReference>
<gene>
    <name evidence="2" type="ORF">W97_00441</name>
</gene>
<evidence type="ECO:0000313" key="2">
    <source>
        <dbReference type="EMBL" id="EON61228.1"/>
    </source>
</evidence>
<dbReference type="Gene3D" id="3.30.710.10">
    <property type="entry name" value="Potassium Channel Kv1.1, Chain A"/>
    <property type="match status" value="1"/>
</dbReference>
<reference evidence="3" key="1">
    <citation type="submission" date="2012-06" db="EMBL/GenBank/DDBJ databases">
        <title>The genome sequence of Coniosporium apollinis CBS 100218.</title>
        <authorList>
            <consortium name="The Broad Institute Genome Sequencing Platform"/>
            <person name="Cuomo C."/>
            <person name="Gorbushina A."/>
            <person name="Noack S."/>
            <person name="Walker B."/>
            <person name="Young S.K."/>
            <person name="Zeng Q."/>
            <person name="Gargeya S."/>
            <person name="Fitzgerald M."/>
            <person name="Haas B."/>
            <person name="Abouelleil A."/>
            <person name="Alvarado L."/>
            <person name="Arachchi H.M."/>
            <person name="Berlin A.M."/>
            <person name="Chapman S.B."/>
            <person name="Goldberg J."/>
            <person name="Griggs A."/>
            <person name="Gujja S."/>
            <person name="Hansen M."/>
            <person name="Howarth C."/>
            <person name="Imamovic A."/>
            <person name="Larimer J."/>
            <person name="McCowan C."/>
            <person name="Montmayeur A."/>
            <person name="Murphy C."/>
            <person name="Neiman D."/>
            <person name="Pearson M."/>
            <person name="Priest M."/>
            <person name="Roberts A."/>
            <person name="Saif S."/>
            <person name="Shea T."/>
            <person name="Sisk P."/>
            <person name="Sykes S."/>
            <person name="Wortman J."/>
            <person name="Nusbaum C."/>
            <person name="Birren B."/>
        </authorList>
    </citation>
    <scope>NUCLEOTIDE SEQUENCE [LARGE SCALE GENOMIC DNA]</scope>
    <source>
        <strain evidence="3">CBS 100218</strain>
    </source>
</reference>
<dbReference type="Proteomes" id="UP000016924">
    <property type="component" value="Unassembled WGS sequence"/>
</dbReference>